<feature type="compositionally biased region" description="Basic residues" evidence="1">
    <location>
        <begin position="398"/>
        <end position="411"/>
    </location>
</feature>
<feature type="compositionally biased region" description="Polar residues" evidence="1">
    <location>
        <begin position="13"/>
        <end position="28"/>
    </location>
</feature>
<evidence type="ECO:0000313" key="3">
    <source>
        <dbReference type="Proteomes" id="UP000249757"/>
    </source>
</evidence>
<keyword evidence="3" id="KW-1185">Reference proteome</keyword>
<feature type="compositionally biased region" description="Acidic residues" evidence="1">
    <location>
        <begin position="292"/>
        <end position="311"/>
    </location>
</feature>
<feature type="region of interest" description="Disordered" evidence="1">
    <location>
        <begin position="371"/>
        <end position="416"/>
    </location>
</feature>
<name>A0A922NQ05_9PLEO</name>
<reference evidence="3" key="1">
    <citation type="journal article" date="2022" name="Microb. Genom.">
        <title>A global pangenome for the wheat fungal pathogen Pyrenophora tritici-repentis and prediction of effector protein structural homology.</title>
        <authorList>
            <person name="Moolhuijzen P.M."/>
            <person name="See P.T."/>
            <person name="Shi G."/>
            <person name="Powell H.R."/>
            <person name="Cockram J."/>
            <person name="Jorgensen L.N."/>
            <person name="Benslimane H."/>
            <person name="Strelkov S.E."/>
            <person name="Turner J."/>
            <person name="Liu Z."/>
            <person name="Moffat C.S."/>
        </authorList>
    </citation>
    <scope>NUCLEOTIDE SEQUENCE [LARGE SCALE GENOMIC DNA]</scope>
</reference>
<dbReference type="EMBL" id="NRDI02000001">
    <property type="protein sequence ID" value="KAI1520247.1"/>
    <property type="molecule type" value="Genomic_DNA"/>
</dbReference>
<dbReference type="AlphaFoldDB" id="A0A922NQ05"/>
<comment type="caution">
    <text evidence="2">The sequence shown here is derived from an EMBL/GenBank/DDBJ whole genome shotgun (WGS) entry which is preliminary data.</text>
</comment>
<feature type="compositionally biased region" description="Low complexity" evidence="1">
    <location>
        <begin position="266"/>
        <end position="275"/>
    </location>
</feature>
<organism evidence="2 3">
    <name type="scientific">Pyrenophora tritici-repentis</name>
    <dbReference type="NCBI Taxonomy" id="45151"/>
    <lineage>
        <taxon>Eukaryota</taxon>
        <taxon>Fungi</taxon>
        <taxon>Dikarya</taxon>
        <taxon>Ascomycota</taxon>
        <taxon>Pezizomycotina</taxon>
        <taxon>Dothideomycetes</taxon>
        <taxon>Pleosporomycetidae</taxon>
        <taxon>Pleosporales</taxon>
        <taxon>Pleosporineae</taxon>
        <taxon>Pleosporaceae</taxon>
        <taxon>Pyrenophora</taxon>
    </lineage>
</organism>
<proteinExistence type="predicted"/>
<feature type="region of interest" description="Disordered" evidence="1">
    <location>
        <begin position="244"/>
        <end position="345"/>
    </location>
</feature>
<protein>
    <submittedName>
        <fullName evidence="2">Uncharacterized protein</fullName>
    </submittedName>
</protein>
<feature type="region of interest" description="Disordered" evidence="1">
    <location>
        <begin position="1"/>
        <end position="172"/>
    </location>
</feature>
<evidence type="ECO:0000256" key="1">
    <source>
        <dbReference type="SAM" id="MobiDB-lite"/>
    </source>
</evidence>
<accession>A0A922NQ05</accession>
<feature type="compositionally biased region" description="Low complexity" evidence="1">
    <location>
        <begin position="381"/>
        <end position="392"/>
    </location>
</feature>
<sequence length="606" mass="64906">MSAFTLEAAPARQVNSSANTPREQSVQGQVGGKTTFGAPATSSAFNGSLGNSMFGSSLPGSRAFSASGSNGTASRPYSLSGSMCATSKTPENQGFGFQRRAPGQFSGASLAPRPQQDPIEQPAQSKVPEKPSFSDLISERRSVDVSHQARVSTEEDEGSLFIPEQSTVDRGDDVEVIGEDVLMFEAPRTPSTPKPQQHIPNMIPSPCPTGPSTPVTPSTPNFRKPIVPASATKDAISAFKNVRAGSQVSASSMPAQNLTRSHRNASVVSGLSSSSRTATIRKRNRKVVNLSSDEDESDYAPEPSDDEEENLELPLGVGQEPKADKTKMRKVQPGPVSKKAKTDIKTGKNPFGFDILAQSMSNVKNSQLVPSTLKKLPKPSPQTTLPPSTKKPISANMKPKKSPRLPAHRSSKLAAASKISQQLAVNADSLAAQEAPESGAVENVRDGLRSMSLTPVLSDKSTEDVEALAGSRLTGTGGRGKALRSRPEWMAWTKRRQTGDRYLASIGEGGNVDEDNDEDVDGEAESNEIMDDALWKARTLREEQEGVTCVTSRQFVYEMALSFVVVVSQGIRDWEHYDPIGLSLRHSDDCETLNVIVKSPLGLSNF</sequence>
<gene>
    <name evidence="2" type="ORF">Ptr86124_000615</name>
</gene>
<dbReference type="Proteomes" id="UP000249757">
    <property type="component" value="Unassembled WGS sequence"/>
</dbReference>
<feature type="compositionally biased region" description="Polar residues" evidence="1">
    <location>
        <begin position="40"/>
        <end position="92"/>
    </location>
</feature>
<feature type="compositionally biased region" description="Polar residues" evidence="1">
    <location>
        <begin position="244"/>
        <end position="259"/>
    </location>
</feature>
<evidence type="ECO:0000313" key="2">
    <source>
        <dbReference type="EMBL" id="KAI1520247.1"/>
    </source>
</evidence>